<evidence type="ECO:0000313" key="3">
    <source>
        <dbReference type="Proteomes" id="UP000016932"/>
    </source>
</evidence>
<dbReference type="PANTHER" id="PTHR48079">
    <property type="entry name" value="PROTEIN YEEZ"/>
    <property type="match status" value="1"/>
</dbReference>
<dbReference type="InterPro" id="IPR036291">
    <property type="entry name" value="NAD(P)-bd_dom_sf"/>
</dbReference>
<keyword evidence="3" id="KW-1185">Reference proteome</keyword>
<proteinExistence type="predicted"/>
<dbReference type="Gene3D" id="3.40.50.720">
    <property type="entry name" value="NAD(P)-binding Rossmann-like Domain"/>
    <property type="match status" value="1"/>
</dbReference>
<dbReference type="InterPro" id="IPR001509">
    <property type="entry name" value="Epimerase_deHydtase"/>
</dbReference>
<evidence type="ECO:0000259" key="1">
    <source>
        <dbReference type="Pfam" id="PF01370"/>
    </source>
</evidence>
<reference evidence="2 3" key="1">
    <citation type="journal article" date="2012" name="PLoS Pathog.">
        <title>Diverse lifestyles and strategies of plant pathogenesis encoded in the genomes of eighteen Dothideomycetes fungi.</title>
        <authorList>
            <person name="Ohm R.A."/>
            <person name="Feau N."/>
            <person name="Henrissat B."/>
            <person name="Schoch C.L."/>
            <person name="Horwitz B.A."/>
            <person name="Barry K.W."/>
            <person name="Condon B.J."/>
            <person name="Copeland A.C."/>
            <person name="Dhillon B."/>
            <person name="Glaser F."/>
            <person name="Hesse C.N."/>
            <person name="Kosti I."/>
            <person name="LaButti K."/>
            <person name="Lindquist E.A."/>
            <person name="Lucas S."/>
            <person name="Salamov A.A."/>
            <person name="Bradshaw R.E."/>
            <person name="Ciuffetti L."/>
            <person name="Hamelin R.C."/>
            <person name="Kema G.H.J."/>
            <person name="Lawrence C."/>
            <person name="Scott J.A."/>
            <person name="Spatafora J.W."/>
            <person name="Turgeon B.G."/>
            <person name="de Wit P.J.G.M."/>
            <person name="Zhong S."/>
            <person name="Goodwin S.B."/>
            <person name="Grigoriev I.V."/>
        </authorList>
    </citation>
    <scope>NUCLEOTIDE SEQUENCE [LARGE SCALE GENOMIC DNA]</scope>
    <source>
        <strain evidence="2 3">CIRAD86</strain>
    </source>
</reference>
<dbReference type="InterPro" id="IPR051783">
    <property type="entry name" value="NAD(P)-dependent_oxidoreduct"/>
</dbReference>
<dbReference type="VEuPathDB" id="FungiDB:MYCFIDRAFT_55728"/>
<dbReference type="GO" id="GO:0005737">
    <property type="term" value="C:cytoplasm"/>
    <property type="evidence" value="ECO:0007669"/>
    <property type="project" value="TreeGrafter"/>
</dbReference>
<dbReference type="OrthoDB" id="3632863at2759"/>
<dbReference type="EMBL" id="KB446555">
    <property type="protein sequence ID" value="EME89293.1"/>
    <property type="molecule type" value="Genomic_DNA"/>
</dbReference>
<dbReference type="AlphaFoldDB" id="N1QCS1"/>
<dbReference type="RefSeq" id="XP_007920179.1">
    <property type="nucleotide sequence ID" value="XM_007921988.1"/>
</dbReference>
<dbReference type="eggNOG" id="KOG1502">
    <property type="taxonomic scope" value="Eukaryota"/>
</dbReference>
<gene>
    <name evidence="2" type="ORF">MYCFIDRAFT_55728</name>
</gene>
<name>N1QCS1_PSEFD</name>
<dbReference type="GeneID" id="19340240"/>
<dbReference type="PANTHER" id="PTHR48079:SF6">
    <property type="entry name" value="NAD(P)-BINDING DOMAIN-CONTAINING PROTEIN-RELATED"/>
    <property type="match status" value="1"/>
</dbReference>
<dbReference type="STRING" id="383855.N1QCS1"/>
<feature type="domain" description="NAD-dependent epimerase/dehydratase" evidence="1">
    <location>
        <begin position="6"/>
        <end position="238"/>
    </location>
</feature>
<dbReference type="Pfam" id="PF01370">
    <property type="entry name" value="Epimerase"/>
    <property type="match status" value="1"/>
</dbReference>
<dbReference type="SUPFAM" id="SSF51735">
    <property type="entry name" value="NAD(P)-binding Rossmann-fold domains"/>
    <property type="match status" value="1"/>
</dbReference>
<protein>
    <recommendedName>
        <fullName evidence="1">NAD-dependent epimerase/dehydratase domain-containing protein</fullName>
    </recommendedName>
</protein>
<dbReference type="KEGG" id="pfj:MYCFIDRAFT_55728"/>
<dbReference type="HOGENOM" id="CLU_007383_12_0_1"/>
<dbReference type="Proteomes" id="UP000016932">
    <property type="component" value="Unassembled WGS sequence"/>
</dbReference>
<sequence length="355" mass="38544">MSTPQILLTGATGYIGGSILALLLASNEPLLKSATITCLVRGENRVAELKAAYGDRIKPELYKDLDDIERTIEVASQHDIVINTTLGYHPQSAAALVHGLAKRKEETGKEVYLIHTSGTSNLADRPVTKTLVEDRVFDDAKDDIYSYEKERNAADPYGQRTSELGVIDAGIATAVKTLVIMSPTIYGIGTGMFNTKSIQVPMYVKAALEHGQAAVVGSGEGVWDNVHVEDLAELYKLITLMILEGNAAQIPFGTKGIIFSGNGRHSWLELAQGVADAAYDAGRIKTKEVKSVDIEEGARLLTQWFVPGGDQQLVELGLSSNSRTESNVARRLGWRPSRGKEAWERGFTEEVGRAD</sequence>
<accession>N1QCS1</accession>
<dbReference type="GO" id="GO:0004029">
    <property type="term" value="F:aldehyde dehydrogenase (NAD+) activity"/>
    <property type="evidence" value="ECO:0007669"/>
    <property type="project" value="TreeGrafter"/>
</dbReference>
<organism evidence="2 3">
    <name type="scientific">Pseudocercospora fijiensis (strain CIRAD86)</name>
    <name type="common">Black leaf streak disease fungus</name>
    <name type="synonym">Mycosphaerella fijiensis</name>
    <dbReference type="NCBI Taxonomy" id="383855"/>
    <lineage>
        <taxon>Eukaryota</taxon>
        <taxon>Fungi</taxon>
        <taxon>Dikarya</taxon>
        <taxon>Ascomycota</taxon>
        <taxon>Pezizomycotina</taxon>
        <taxon>Dothideomycetes</taxon>
        <taxon>Dothideomycetidae</taxon>
        <taxon>Mycosphaerellales</taxon>
        <taxon>Mycosphaerellaceae</taxon>
        <taxon>Pseudocercospora</taxon>
    </lineage>
</organism>
<evidence type="ECO:0000313" key="2">
    <source>
        <dbReference type="EMBL" id="EME89293.1"/>
    </source>
</evidence>